<evidence type="ECO:0000256" key="2">
    <source>
        <dbReference type="ARBA" id="ARBA00022795"/>
    </source>
</evidence>
<evidence type="ECO:0000313" key="6">
    <source>
        <dbReference type="Proteomes" id="UP001519288"/>
    </source>
</evidence>
<dbReference type="InterPro" id="IPR024046">
    <property type="entry name" value="Flagellar_assmbl_FliW_dom_sf"/>
</dbReference>
<gene>
    <name evidence="4" type="primary">fliW</name>
    <name evidence="5" type="ORF">J2Z69_002832</name>
</gene>
<dbReference type="Pfam" id="PF02623">
    <property type="entry name" value="FliW"/>
    <property type="match status" value="1"/>
</dbReference>
<dbReference type="InterPro" id="IPR003775">
    <property type="entry name" value="Flagellar_assembly_factor_FliW"/>
</dbReference>
<name>A0ABS4JLD2_9BACL</name>
<comment type="subunit">
    <text evidence="4">Interacts with translational regulator CsrA and flagellin(s).</text>
</comment>
<dbReference type="EMBL" id="JAGGLD010000005">
    <property type="protein sequence ID" value="MBP2001776.1"/>
    <property type="molecule type" value="Genomic_DNA"/>
</dbReference>
<evidence type="ECO:0000256" key="4">
    <source>
        <dbReference type="HAMAP-Rule" id="MF_01185"/>
    </source>
</evidence>
<dbReference type="Proteomes" id="UP001519288">
    <property type="component" value="Unassembled WGS sequence"/>
</dbReference>
<protein>
    <recommendedName>
        <fullName evidence="4">Flagellar assembly factor FliW</fullName>
    </recommendedName>
</protein>
<keyword evidence="2 4" id="KW-1005">Bacterial flagellum biogenesis</keyword>
<dbReference type="HAMAP" id="MF_01185">
    <property type="entry name" value="FliW"/>
    <property type="match status" value="1"/>
</dbReference>
<reference evidence="5 6" key="1">
    <citation type="submission" date="2021-03" db="EMBL/GenBank/DDBJ databases">
        <title>Genomic Encyclopedia of Type Strains, Phase IV (KMG-IV): sequencing the most valuable type-strain genomes for metagenomic binning, comparative biology and taxonomic classification.</title>
        <authorList>
            <person name="Goeker M."/>
        </authorList>
    </citation>
    <scope>NUCLEOTIDE SEQUENCE [LARGE SCALE GENOMIC DNA]</scope>
    <source>
        <strain evidence="5 6">DSM 26806</strain>
    </source>
</reference>
<keyword evidence="5" id="KW-0282">Flagellum</keyword>
<comment type="function">
    <text evidence="4">Acts as an anti-CsrA protein, binds CsrA and prevents it from repressing translation of its target genes, one of which is flagellin. Binds to flagellin and participates in the assembly of the flagellum.</text>
</comment>
<evidence type="ECO:0000256" key="3">
    <source>
        <dbReference type="ARBA" id="ARBA00022845"/>
    </source>
</evidence>
<keyword evidence="5" id="KW-0966">Cell projection</keyword>
<evidence type="ECO:0000256" key="1">
    <source>
        <dbReference type="ARBA" id="ARBA00022490"/>
    </source>
</evidence>
<dbReference type="PANTHER" id="PTHR39190">
    <property type="entry name" value="FLAGELLAR ASSEMBLY FACTOR FLIW"/>
    <property type="match status" value="1"/>
</dbReference>
<dbReference type="PANTHER" id="PTHR39190:SF1">
    <property type="entry name" value="FLAGELLAR ASSEMBLY FACTOR FLIW"/>
    <property type="match status" value="1"/>
</dbReference>
<organism evidence="5 6">
    <name type="scientific">Paenibacillus shirakamiensis</name>
    <dbReference type="NCBI Taxonomy" id="1265935"/>
    <lineage>
        <taxon>Bacteria</taxon>
        <taxon>Bacillati</taxon>
        <taxon>Bacillota</taxon>
        <taxon>Bacilli</taxon>
        <taxon>Bacillales</taxon>
        <taxon>Paenibacillaceae</taxon>
        <taxon>Paenibacillus</taxon>
    </lineage>
</organism>
<dbReference type="RefSeq" id="WP_209863728.1">
    <property type="nucleotide sequence ID" value="NZ_JAGGLD010000005.1"/>
</dbReference>
<comment type="subcellular location">
    <subcellularLocation>
        <location evidence="4">Cytoplasm</location>
    </subcellularLocation>
</comment>
<keyword evidence="1 4" id="KW-0963">Cytoplasm</keyword>
<dbReference type="SUPFAM" id="SSF141457">
    <property type="entry name" value="BH3618-like"/>
    <property type="match status" value="1"/>
</dbReference>
<keyword evidence="4" id="KW-0143">Chaperone</keyword>
<accession>A0ABS4JLD2</accession>
<comment type="similarity">
    <text evidence="4">Belongs to the FliW family.</text>
</comment>
<keyword evidence="3 4" id="KW-0810">Translation regulation</keyword>
<dbReference type="Gene3D" id="2.30.290.10">
    <property type="entry name" value="BH3618-like"/>
    <property type="match status" value="1"/>
</dbReference>
<keyword evidence="5" id="KW-0969">Cilium</keyword>
<evidence type="ECO:0000313" key="5">
    <source>
        <dbReference type="EMBL" id="MBP2001776.1"/>
    </source>
</evidence>
<proteinExistence type="inferred from homology"/>
<sequence length="150" mass="17173">MRIQTSSWGELEISEEQIYHFSRGLPGFDEETTFALISLEDGAFSCLQSLNEHELAFLLVDPFEYYASYEFELPSVDMEELEVSEQVILVRCMISLKESLEDSTINLLAPIILNPEKRVAKQIVLHNSAYQTKHALWMKEPSVLSVKEGE</sequence>
<keyword evidence="6" id="KW-1185">Reference proteome</keyword>
<comment type="caution">
    <text evidence="5">The sequence shown here is derived from an EMBL/GenBank/DDBJ whole genome shotgun (WGS) entry which is preliminary data.</text>
</comment>